<evidence type="ECO:0000256" key="5">
    <source>
        <dbReference type="ARBA" id="ARBA00022679"/>
    </source>
</evidence>
<feature type="transmembrane region" description="Helical" evidence="16">
    <location>
        <begin position="35"/>
        <end position="56"/>
    </location>
</feature>
<evidence type="ECO:0000256" key="3">
    <source>
        <dbReference type="ARBA" id="ARBA00004906"/>
    </source>
</evidence>
<evidence type="ECO:0000256" key="2">
    <source>
        <dbReference type="ARBA" id="ARBA00004167"/>
    </source>
</evidence>
<keyword evidence="6 16" id="KW-0812">Transmembrane</keyword>
<evidence type="ECO:0000259" key="17">
    <source>
        <dbReference type="PROSITE" id="PS50089"/>
    </source>
</evidence>
<dbReference type="CDD" id="cd16461">
    <property type="entry name" value="RING-H2_EL5-like"/>
    <property type="match status" value="1"/>
</dbReference>
<dbReference type="Gene3D" id="3.30.40.10">
    <property type="entry name" value="Zinc/RING finger domain, C3HC4 (zinc finger)"/>
    <property type="match status" value="1"/>
</dbReference>
<dbReference type="GO" id="GO:0016020">
    <property type="term" value="C:membrane"/>
    <property type="evidence" value="ECO:0007669"/>
    <property type="project" value="UniProtKB-SubCell"/>
</dbReference>
<dbReference type="PROSITE" id="PS50089">
    <property type="entry name" value="ZF_RING_2"/>
    <property type="match status" value="1"/>
</dbReference>
<keyword evidence="7" id="KW-0479">Metal-binding</keyword>
<evidence type="ECO:0000256" key="16">
    <source>
        <dbReference type="SAM" id="Phobius"/>
    </source>
</evidence>
<evidence type="ECO:0000256" key="6">
    <source>
        <dbReference type="ARBA" id="ARBA00022692"/>
    </source>
</evidence>
<keyword evidence="19" id="KW-1185">Reference proteome</keyword>
<feature type="domain" description="RING-type" evidence="17">
    <location>
        <begin position="108"/>
        <end position="150"/>
    </location>
</feature>
<evidence type="ECO:0000256" key="1">
    <source>
        <dbReference type="ARBA" id="ARBA00000900"/>
    </source>
</evidence>
<evidence type="ECO:0000256" key="8">
    <source>
        <dbReference type="ARBA" id="ARBA00022771"/>
    </source>
</evidence>
<dbReference type="GO" id="GO:0061630">
    <property type="term" value="F:ubiquitin protein ligase activity"/>
    <property type="evidence" value="ECO:0007669"/>
    <property type="project" value="UniProtKB-EC"/>
</dbReference>
<evidence type="ECO:0000256" key="12">
    <source>
        <dbReference type="ARBA" id="ARBA00023136"/>
    </source>
</evidence>
<keyword evidence="9" id="KW-0833">Ubl conjugation pathway</keyword>
<evidence type="ECO:0000256" key="15">
    <source>
        <dbReference type="SAM" id="MobiDB-lite"/>
    </source>
</evidence>
<comment type="similarity">
    <text evidence="13">Belongs to the RING-type zinc finger family. ATL subfamily.</text>
</comment>
<dbReference type="SUPFAM" id="SSF57850">
    <property type="entry name" value="RING/U-box"/>
    <property type="match status" value="1"/>
</dbReference>
<dbReference type="GO" id="GO:0008270">
    <property type="term" value="F:zinc ion binding"/>
    <property type="evidence" value="ECO:0007669"/>
    <property type="project" value="UniProtKB-KW"/>
</dbReference>
<dbReference type="EC" id="2.3.2.27" evidence="4"/>
<sequence>MTRSNRFLSSIANSSSSFDPTVAEPPEAVAVESDFVVILAALLCALICVLGLFAVARCAWLRRGSTSNADRNTSQQTPKKGIKKKIVDALPKFVYDGRNDLKLSSGDCAICLAEYTDGDEIRVLPHCGHGFHVGCIDMWLTSHSSCPSCRQILVITRCGKCGELPTVSGGQISSSSEHKAQIVRSSASVITSLTADGCDI</sequence>
<evidence type="ECO:0000256" key="9">
    <source>
        <dbReference type="ARBA" id="ARBA00022786"/>
    </source>
</evidence>
<dbReference type="PANTHER" id="PTHR45798:SF85">
    <property type="entry name" value="RING-H2 FINGER A3B-RELATED"/>
    <property type="match status" value="1"/>
</dbReference>
<gene>
    <name evidence="18" type="ORF">LSALG_LOCUS12438</name>
</gene>
<accession>A0AA35VEM5</accession>
<evidence type="ECO:0000313" key="19">
    <source>
        <dbReference type="Proteomes" id="UP001177003"/>
    </source>
</evidence>
<organism evidence="18 19">
    <name type="scientific">Lactuca saligna</name>
    <name type="common">Willowleaf lettuce</name>
    <dbReference type="NCBI Taxonomy" id="75948"/>
    <lineage>
        <taxon>Eukaryota</taxon>
        <taxon>Viridiplantae</taxon>
        <taxon>Streptophyta</taxon>
        <taxon>Embryophyta</taxon>
        <taxon>Tracheophyta</taxon>
        <taxon>Spermatophyta</taxon>
        <taxon>Magnoliopsida</taxon>
        <taxon>eudicotyledons</taxon>
        <taxon>Gunneridae</taxon>
        <taxon>Pentapetalae</taxon>
        <taxon>asterids</taxon>
        <taxon>campanulids</taxon>
        <taxon>Asterales</taxon>
        <taxon>Asteraceae</taxon>
        <taxon>Cichorioideae</taxon>
        <taxon>Cichorieae</taxon>
        <taxon>Lactucinae</taxon>
        <taxon>Lactuca</taxon>
    </lineage>
</organism>
<feature type="region of interest" description="Disordered" evidence="15">
    <location>
        <begin position="1"/>
        <end position="20"/>
    </location>
</feature>
<keyword evidence="8 14" id="KW-0863">Zinc-finger</keyword>
<dbReference type="AlphaFoldDB" id="A0AA35VEM5"/>
<keyword evidence="5" id="KW-0808">Transferase</keyword>
<evidence type="ECO:0000256" key="13">
    <source>
        <dbReference type="ARBA" id="ARBA00024209"/>
    </source>
</evidence>
<comment type="pathway">
    <text evidence="3">Protein modification; protein ubiquitination.</text>
</comment>
<name>A0AA35VEM5_LACSI</name>
<feature type="compositionally biased region" description="Low complexity" evidence="15">
    <location>
        <begin position="1"/>
        <end position="18"/>
    </location>
</feature>
<proteinExistence type="inferred from homology"/>
<keyword evidence="12 16" id="KW-0472">Membrane</keyword>
<evidence type="ECO:0000256" key="7">
    <source>
        <dbReference type="ARBA" id="ARBA00022723"/>
    </source>
</evidence>
<dbReference type="Proteomes" id="UP001177003">
    <property type="component" value="Chromosome 2"/>
</dbReference>
<comment type="catalytic activity">
    <reaction evidence="1">
        <text>S-ubiquitinyl-[E2 ubiquitin-conjugating enzyme]-L-cysteine + [acceptor protein]-L-lysine = [E2 ubiquitin-conjugating enzyme]-L-cysteine + N(6)-ubiquitinyl-[acceptor protein]-L-lysine.</text>
        <dbReference type="EC" id="2.3.2.27"/>
    </reaction>
</comment>
<dbReference type="PANTHER" id="PTHR45798">
    <property type="entry name" value="RING-H2 FINGER PROTEIN ATL61-RELATED-RELATED"/>
    <property type="match status" value="1"/>
</dbReference>
<keyword evidence="11 16" id="KW-1133">Transmembrane helix</keyword>
<evidence type="ECO:0000256" key="14">
    <source>
        <dbReference type="PROSITE-ProRule" id="PRU00175"/>
    </source>
</evidence>
<keyword evidence="10" id="KW-0862">Zinc</keyword>
<dbReference type="InterPro" id="IPR052788">
    <property type="entry name" value="RING-type_E3_ligase_ATL"/>
</dbReference>
<dbReference type="EMBL" id="OX465078">
    <property type="protein sequence ID" value="CAI9272196.1"/>
    <property type="molecule type" value="Genomic_DNA"/>
</dbReference>
<comment type="subcellular location">
    <subcellularLocation>
        <location evidence="2">Membrane</location>
        <topology evidence="2">Single-pass membrane protein</topology>
    </subcellularLocation>
</comment>
<protein>
    <recommendedName>
        <fullName evidence="4">RING-type E3 ubiquitin transferase</fullName>
        <ecNumber evidence="4">2.3.2.27</ecNumber>
    </recommendedName>
</protein>
<evidence type="ECO:0000256" key="10">
    <source>
        <dbReference type="ARBA" id="ARBA00022833"/>
    </source>
</evidence>
<dbReference type="InterPro" id="IPR013083">
    <property type="entry name" value="Znf_RING/FYVE/PHD"/>
</dbReference>
<dbReference type="InterPro" id="IPR001841">
    <property type="entry name" value="Znf_RING"/>
</dbReference>
<evidence type="ECO:0000313" key="18">
    <source>
        <dbReference type="EMBL" id="CAI9272196.1"/>
    </source>
</evidence>
<evidence type="ECO:0000256" key="4">
    <source>
        <dbReference type="ARBA" id="ARBA00012483"/>
    </source>
</evidence>
<evidence type="ECO:0000256" key="11">
    <source>
        <dbReference type="ARBA" id="ARBA00022989"/>
    </source>
</evidence>
<dbReference type="SMART" id="SM00184">
    <property type="entry name" value="RING"/>
    <property type="match status" value="1"/>
</dbReference>
<dbReference type="Pfam" id="PF13639">
    <property type="entry name" value="zf-RING_2"/>
    <property type="match status" value="1"/>
</dbReference>
<reference evidence="18" key="1">
    <citation type="submission" date="2023-04" db="EMBL/GenBank/DDBJ databases">
        <authorList>
            <person name="Vijverberg K."/>
            <person name="Xiong W."/>
            <person name="Schranz E."/>
        </authorList>
    </citation>
    <scope>NUCLEOTIDE SEQUENCE</scope>
</reference>
<dbReference type="FunFam" id="3.30.40.10:FF:000187">
    <property type="entry name" value="E3 ubiquitin-protein ligase ATL6"/>
    <property type="match status" value="1"/>
</dbReference>